<dbReference type="PANTHER" id="PTHR33824:SF7">
    <property type="entry name" value="POLYKETIDE CYCLASE_DEHYDRASE AND LIPID TRANSPORT SUPERFAMILY PROTEIN"/>
    <property type="match status" value="1"/>
</dbReference>
<name>A0ABM3QKT9_SPIOL</name>
<dbReference type="PANTHER" id="PTHR33824">
    <property type="entry name" value="POLYKETIDE CYCLASE/DEHYDRASE AND LIPID TRANSPORT SUPERFAMILY PROTEIN"/>
    <property type="match status" value="1"/>
</dbReference>
<keyword evidence="1" id="KW-0812">Transmembrane</keyword>
<evidence type="ECO:0000313" key="3">
    <source>
        <dbReference type="Proteomes" id="UP000813463"/>
    </source>
</evidence>
<reference evidence="4" key="2">
    <citation type="submission" date="2025-08" db="UniProtKB">
        <authorList>
            <consortium name="RefSeq"/>
        </authorList>
    </citation>
    <scope>IDENTIFICATION</scope>
    <source>
        <tissue evidence="4">Leaf</tissue>
    </source>
</reference>
<sequence>MSTIAISTPSSSIPGPRICLSGDAQLMIFRATSYSNSKSYSKLNCKLSRKCLRSKPPNQLLFKIPINTSSKSSSKRLFRPVMESQDCTVKMEVDVPVSVAYDCYLDREAIPKWMPFISTVKVLEDKPDQSRWTLKYKAFGRDIEFSWLARNLQPIPNQKIHWRSLEGLPNSGAVRFYPRGTSSCLVELTVSYEVPQLLAPVASLIVNTCRHFNLFFKACFCEVWKGFQNMRKAVNQSQPTNPCEDHIFNSNRKIIFQSTITWVVTGCCSFIVKWFFRSCNQQEAKPWCVNGCEWRLLMDGIVCNLFVIKLVN</sequence>
<dbReference type="InterPro" id="IPR047137">
    <property type="entry name" value="ORF3"/>
</dbReference>
<keyword evidence="1" id="KW-1133">Transmembrane helix</keyword>
<dbReference type="CDD" id="cd07817">
    <property type="entry name" value="SRPBCC_8"/>
    <property type="match status" value="1"/>
</dbReference>
<reference evidence="3" key="1">
    <citation type="journal article" date="2021" name="Nat. Commun.">
        <title>Genomic analyses provide insights into spinach domestication and the genetic basis of agronomic traits.</title>
        <authorList>
            <person name="Cai X."/>
            <person name="Sun X."/>
            <person name="Xu C."/>
            <person name="Sun H."/>
            <person name="Wang X."/>
            <person name="Ge C."/>
            <person name="Zhang Z."/>
            <person name="Wang Q."/>
            <person name="Fei Z."/>
            <person name="Jiao C."/>
            <person name="Wang Q."/>
        </authorList>
    </citation>
    <scope>NUCLEOTIDE SEQUENCE [LARGE SCALE GENOMIC DNA]</scope>
    <source>
        <strain evidence="3">cv. Varoflay</strain>
    </source>
</reference>
<evidence type="ECO:0000259" key="2">
    <source>
        <dbReference type="Pfam" id="PF03364"/>
    </source>
</evidence>
<accession>A0ABM3QKT9</accession>
<keyword evidence="3" id="KW-1185">Reference proteome</keyword>
<feature type="domain" description="Coenzyme Q-binding protein COQ10 START" evidence="2">
    <location>
        <begin position="93"/>
        <end position="197"/>
    </location>
</feature>
<keyword evidence="1" id="KW-0472">Membrane</keyword>
<proteinExistence type="predicted"/>
<protein>
    <submittedName>
        <fullName evidence="4">Uncharacterized protein isoform X1</fullName>
    </submittedName>
</protein>
<gene>
    <name evidence="4" type="primary">LOC110776377</name>
</gene>
<dbReference type="RefSeq" id="XP_056683977.1">
    <property type="nucleotide sequence ID" value="XM_056827999.1"/>
</dbReference>
<dbReference type="GeneID" id="110776377"/>
<dbReference type="Pfam" id="PF03364">
    <property type="entry name" value="Polyketide_cyc"/>
    <property type="match status" value="1"/>
</dbReference>
<organism evidence="3 4">
    <name type="scientific">Spinacia oleracea</name>
    <name type="common">Spinach</name>
    <dbReference type="NCBI Taxonomy" id="3562"/>
    <lineage>
        <taxon>Eukaryota</taxon>
        <taxon>Viridiplantae</taxon>
        <taxon>Streptophyta</taxon>
        <taxon>Embryophyta</taxon>
        <taxon>Tracheophyta</taxon>
        <taxon>Spermatophyta</taxon>
        <taxon>Magnoliopsida</taxon>
        <taxon>eudicotyledons</taxon>
        <taxon>Gunneridae</taxon>
        <taxon>Pentapetalae</taxon>
        <taxon>Caryophyllales</taxon>
        <taxon>Chenopodiaceae</taxon>
        <taxon>Chenopodioideae</taxon>
        <taxon>Anserineae</taxon>
        <taxon>Spinacia</taxon>
    </lineage>
</organism>
<dbReference type="Proteomes" id="UP000813463">
    <property type="component" value="Chromosome 5"/>
</dbReference>
<evidence type="ECO:0000313" key="4">
    <source>
        <dbReference type="RefSeq" id="XP_056683977.1"/>
    </source>
</evidence>
<dbReference type="Gene3D" id="3.30.530.20">
    <property type="match status" value="1"/>
</dbReference>
<feature type="transmembrane region" description="Helical" evidence="1">
    <location>
        <begin position="254"/>
        <end position="276"/>
    </location>
</feature>
<dbReference type="InterPro" id="IPR005031">
    <property type="entry name" value="COQ10_START"/>
</dbReference>
<dbReference type="InterPro" id="IPR023393">
    <property type="entry name" value="START-like_dom_sf"/>
</dbReference>
<dbReference type="SUPFAM" id="SSF55961">
    <property type="entry name" value="Bet v1-like"/>
    <property type="match status" value="1"/>
</dbReference>
<evidence type="ECO:0000256" key="1">
    <source>
        <dbReference type="SAM" id="Phobius"/>
    </source>
</evidence>